<accession>A0ABP5I2Y2</accession>
<feature type="compositionally biased region" description="Low complexity" evidence="1">
    <location>
        <begin position="265"/>
        <end position="274"/>
    </location>
</feature>
<feature type="compositionally biased region" description="Low complexity" evidence="1">
    <location>
        <begin position="237"/>
        <end position="254"/>
    </location>
</feature>
<organism evidence="2 3">
    <name type="scientific">Brevibacterium salitolerans</name>
    <dbReference type="NCBI Taxonomy" id="1403566"/>
    <lineage>
        <taxon>Bacteria</taxon>
        <taxon>Bacillati</taxon>
        <taxon>Actinomycetota</taxon>
        <taxon>Actinomycetes</taxon>
        <taxon>Micrococcales</taxon>
        <taxon>Brevibacteriaceae</taxon>
        <taxon>Brevibacterium</taxon>
    </lineage>
</organism>
<keyword evidence="3" id="KW-1185">Reference proteome</keyword>
<comment type="caution">
    <text evidence="2">The sequence shown here is derived from an EMBL/GenBank/DDBJ whole genome shotgun (WGS) entry which is preliminary data.</text>
</comment>
<evidence type="ECO:0000313" key="2">
    <source>
        <dbReference type="EMBL" id="GAA2091610.1"/>
    </source>
</evidence>
<protein>
    <submittedName>
        <fullName evidence="2">Uncharacterized protein</fullName>
    </submittedName>
</protein>
<reference evidence="3" key="1">
    <citation type="journal article" date="2019" name="Int. J. Syst. Evol. Microbiol.">
        <title>The Global Catalogue of Microorganisms (GCM) 10K type strain sequencing project: providing services to taxonomists for standard genome sequencing and annotation.</title>
        <authorList>
            <consortium name="The Broad Institute Genomics Platform"/>
            <consortium name="The Broad Institute Genome Sequencing Center for Infectious Disease"/>
            <person name="Wu L."/>
            <person name="Ma J."/>
        </authorList>
    </citation>
    <scope>NUCLEOTIDE SEQUENCE [LARGE SCALE GENOMIC DNA]</scope>
    <source>
        <strain evidence="3">JCM 15900</strain>
    </source>
</reference>
<sequence length="281" mass="28797">MSVAPVLPLRPGENPAAGEASPAGAGAALRDAHALTARLSRQLGIPTATTLLEKERPRPVLPALAGLFSRGGLPRGETVALTGHSTLSLALAACAAVTAEGGWCAGVGLGEPAVSALADLGVDLSRFVCADVPAQDWLRVVSVLVGSFAVLIAAPGFSPSAAERSRLEARLRESGTTLLLLEEEGAGRGRGERIEVLEETWEGLEHGFGHLLRRTLRLRSARTGEHRIVLPGERGQAAAAEPATSAPEAAAPEAGLRLLAGDGTASSPAPRSRPLSVGGRR</sequence>
<gene>
    <name evidence="2" type="ORF">GCM10009823_08860</name>
</gene>
<evidence type="ECO:0000256" key="1">
    <source>
        <dbReference type="SAM" id="MobiDB-lite"/>
    </source>
</evidence>
<dbReference type="Proteomes" id="UP001500984">
    <property type="component" value="Unassembled WGS sequence"/>
</dbReference>
<evidence type="ECO:0000313" key="3">
    <source>
        <dbReference type="Proteomes" id="UP001500984"/>
    </source>
</evidence>
<feature type="region of interest" description="Disordered" evidence="1">
    <location>
        <begin position="234"/>
        <end position="281"/>
    </location>
</feature>
<name>A0ABP5I2Y2_9MICO</name>
<feature type="region of interest" description="Disordered" evidence="1">
    <location>
        <begin position="1"/>
        <end position="23"/>
    </location>
</feature>
<proteinExistence type="predicted"/>
<dbReference type="EMBL" id="BAAAPZ010000002">
    <property type="protein sequence ID" value="GAA2091610.1"/>
    <property type="molecule type" value="Genomic_DNA"/>
</dbReference>
<dbReference type="RefSeq" id="WP_344335494.1">
    <property type="nucleotide sequence ID" value="NZ_BAAAPZ010000002.1"/>
</dbReference>